<dbReference type="InterPro" id="IPR008279">
    <property type="entry name" value="PEP-util_enz_mobile_dom"/>
</dbReference>
<feature type="domain" description="PEP-utilising enzyme mobile" evidence="1">
    <location>
        <begin position="536"/>
        <end position="606"/>
    </location>
</feature>
<dbReference type="NCBIfam" id="NF006150">
    <property type="entry name" value="PRK08296.1-2"/>
    <property type="match status" value="1"/>
</dbReference>
<gene>
    <name evidence="2" type="ORF">OWR29_37015</name>
</gene>
<dbReference type="NCBIfam" id="NF006151">
    <property type="entry name" value="PRK08296.1-3"/>
    <property type="match status" value="1"/>
</dbReference>
<evidence type="ECO:0000259" key="1">
    <source>
        <dbReference type="Pfam" id="PF00391"/>
    </source>
</evidence>
<dbReference type="PANTHER" id="PTHR43615">
    <property type="entry name" value="PHOSPHOENOLPYRUVATE SYNTHASE-RELATED"/>
    <property type="match status" value="1"/>
</dbReference>
<dbReference type="Pfam" id="PF00391">
    <property type="entry name" value="PEP-utilizers"/>
    <property type="match status" value="1"/>
</dbReference>
<dbReference type="Gene3D" id="3.50.30.10">
    <property type="entry name" value="Phosphohistidine domain"/>
    <property type="match status" value="1"/>
</dbReference>
<dbReference type="SUPFAM" id="SSF52009">
    <property type="entry name" value="Phosphohistidine domain"/>
    <property type="match status" value="1"/>
</dbReference>
<dbReference type="NCBIfam" id="NF006153">
    <property type="entry name" value="PRK08296.1-5"/>
    <property type="match status" value="1"/>
</dbReference>
<evidence type="ECO:0000313" key="2">
    <source>
        <dbReference type="EMBL" id="MCY1143635.1"/>
    </source>
</evidence>
<comment type="caution">
    <text evidence="2">The sequence shown here is derived from an EMBL/GenBank/DDBJ whole genome shotgun (WGS) entry which is preliminary data.</text>
</comment>
<dbReference type="Proteomes" id="UP001151002">
    <property type="component" value="Unassembled WGS sequence"/>
</dbReference>
<dbReference type="InterPro" id="IPR036637">
    <property type="entry name" value="Phosphohistidine_dom_sf"/>
</dbReference>
<organism evidence="2 3">
    <name type="scientific">Paractinoplanes pyxinae</name>
    <dbReference type="NCBI Taxonomy" id="2997416"/>
    <lineage>
        <taxon>Bacteria</taxon>
        <taxon>Bacillati</taxon>
        <taxon>Actinomycetota</taxon>
        <taxon>Actinomycetes</taxon>
        <taxon>Micromonosporales</taxon>
        <taxon>Micromonosporaceae</taxon>
        <taxon>Paractinoplanes</taxon>
    </lineage>
</organism>
<name>A0ABT4BCT9_9ACTN</name>
<dbReference type="RefSeq" id="WP_267568167.1">
    <property type="nucleotide sequence ID" value="NZ_JAPNTZ010000016.1"/>
</dbReference>
<keyword evidence="3" id="KW-1185">Reference proteome</keyword>
<dbReference type="PANTHER" id="PTHR43615:SF1">
    <property type="entry name" value="PPDK_N DOMAIN-CONTAINING PROTEIN"/>
    <property type="match status" value="1"/>
</dbReference>
<accession>A0ABT4BCT9</accession>
<dbReference type="InterPro" id="IPR051549">
    <property type="entry name" value="PEP_Utilizing_Enz"/>
</dbReference>
<protein>
    <submittedName>
        <fullName evidence="2">PEP-utilizing enzyme</fullName>
    </submittedName>
</protein>
<proteinExistence type="predicted"/>
<reference evidence="2" key="1">
    <citation type="submission" date="2022-11" db="EMBL/GenBank/DDBJ databases">
        <authorList>
            <person name="Somphong A."/>
            <person name="Phongsopitanun W."/>
        </authorList>
    </citation>
    <scope>NUCLEOTIDE SEQUENCE</scope>
    <source>
        <strain evidence="2">Pm04-4</strain>
    </source>
</reference>
<sequence length="612" mass="69279">MTSDNRFPSPFDIEAPEGAQGWEQLYNWYHLFGEDRREQDEQRFWFQDRLHHPEVLHPYDEIQCECWWQALGAFNTRVFAMPPAFGVDQRVLNGYLYVTPVPAPPEDLAARAELFGRRAGYYYENWDSIYAEWKTKVLACLDRITKISFEPLPDIEPESVVFERTGQSSGYRMIRDFSDLVQTMYETYQYHFELLNVGYAAYLTFFQFVRERFPDISDQTISRMVGGLRVDLYRPDDELKRLAREAEQLGIGDVLLEGTDPASVFAALDATDEGRQWRTDWDKTKDPWFLINTDPGHPGASHVHPTWIDEPAIPLATVKEYVRRLRAGEQIDRDTAGVLAERDRISGEYRELLDPADRTAFDQIVELARTVFAYIEEHVLYIEHWMWATFWAKSKDLSRALTAMGALDDPEDMFFLRRTEVAETLYDVVAAWSVGGTPRGANYWRPIVEQRRGIYEKLRAQPPVLAMGPPPAEINEPFTVMLWGITTASVSEWLAQRRTTDQGEKVTVLRGVAGSPGVAEGPARVVRTVGELLTVQAGDILVCPATSPSWSTVFGQVAATVSDVGGIMSHTAIVCREYGLPAVVGAGNAVATIRDGQRIRVDGDTGVVTILD</sequence>
<evidence type="ECO:0000313" key="3">
    <source>
        <dbReference type="Proteomes" id="UP001151002"/>
    </source>
</evidence>
<dbReference type="EMBL" id="JAPNTZ010000016">
    <property type="protein sequence ID" value="MCY1143635.1"/>
    <property type="molecule type" value="Genomic_DNA"/>
</dbReference>